<dbReference type="Proteomes" id="UP000823918">
    <property type="component" value="Unassembled WGS sequence"/>
</dbReference>
<dbReference type="EMBL" id="DWWA01000013">
    <property type="protein sequence ID" value="HJC71583.1"/>
    <property type="molecule type" value="Genomic_DNA"/>
</dbReference>
<evidence type="ECO:0000313" key="2">
    <source>
        <dbReference type="Proteomes" id="UP000823918"/>
    </source>
</evidence>
<organism evidence="1 2">
    <name type="scientific">Candidatus Ruthenibacterium merdavium</name>
    <dbReference type="NCBI Taxonomy" id="2838752"/>
    <lineage>
        <taxon>Bacteria</taxon>
        <taxon>Bacillati</taxon>
        <taxon>Bacillota</taxon>
        <taxon>Clostridia</taxon>
        <taxon>Eubacteriales</taxon>
        <taxon>Oscillospiraceae</taxon>
        <taxon>Ruthenibacterium</taxon>
    </lineage>
</organism>
<evidence type="ECO:0000313" key="1">
    <source>
        <dbReference type="EMBL" id="HJC71583.1"/>
    </source>
</evidence>
<reference evidence="1" key="2">
    <citation type="submission" date="2021-04" db="EMBL/GenBank/DDBJ databases">
        <authorList>
            <person name="Gilroy R."/>
        </authorList>
    </citation>
    <scope>NUCLEOTIDE SEQUENCE</scope>
    <source>
        <strain evidence="1">5933</strain>
    </source>
</reference>
<protein>
    <submittedName>
        <fullName evidence="1">Uncharacterized protein</fullName>
    </submittedName>
</protein>
<gene>
    <name evidence="1" type="ORF">H9698_02155</name>
</gene>
<dbReference type="AlphaFoldDB" id="A0A9D2Q287"/>
<reference evidence="1" key="1">
    <citation type="journal article" date="2021" name="PeerJ">
        <title>Extensive microbial diversity within the chicken gut microbiome revealed by metagenomics and culture.</title>
        <authorList>
            <person name="Gilroy R."/>
            <person name="Ravi A."/>
            <person name="Getino M."/>
            <person name="Pursley I."/>
            <person name="Horton D.L."/>
            <person name="Alikhan N.F."/>
            <person name="Baker D."/>
            <person name="Gharbi K."/>
            <person name="Hall N."/>
            <person name="Watson M."/>
            <person name="Adriaenssens E.M."/>
            <person name="Foster-Nyarko E."/>
            <person name="Jarju S."/>
            <person name="Secka A."/>
            <person name="Antonio M."/>
            <person name="Oren A."/>
            <person name="Chaudhuri R.R."/>
            <person name="La Ragione R."/>
            <person name="Hildebrand F."/>
            <person name="Pallen M.J."/>
        </authorList>
    </citation>
    <scope>NUCLEOTIDE SEQUENCE</scope>
    <source>
        <strain evidence="1">5933</strain>
    </source>
</reference>
<comment type="caution">
    <text evidence="1">The sequence shown here is derived from an EMBL/GenBank/DDBJ whole genome shotgun (WGS) entry which is preliminary data.</text>
</comment>
<sequence>MRTSKLKNRFFFLMIIGILTFTVFYAARIWQLNERYPSAQIIAGTQNTPITWNGLNIKLLNGELVSQESFFSTYEVAASSIFSDSSADQYALFSISVTKLEENELQNHFYLDYCGAEKDGWKNLISPELFQALNPTARPISQMNVGETQNFLLAIGLHQTSFTKENWKNICIDQLSLVLSIYPQKISFQYS</sequence>
<name>A0A9D2Q287_9FIRM</name>
<accession>A0A9D2Q287</accession>
<proteinExistence type="predicted"/>